<evidence type="ECO:0000256" key="1">
    <source>
        <dbReference type="SAM" id="MobiDB-lite"/>
    </source>
</evidence>
<protein>
    <submittedName>
        <fullName evidence="2">Uncharacterized protein</fullName>
    </submittedName>
</protein>
<reference evidence="2 3" key="1">
    <citation type="journal article" date="2023" name="Plants (Basel)">
        <title>Bridging the Gap: Combining Genomics and Transcriptomics Approaches to Understand Stylosanthes scabra, an Orphan Legume from the Brazilian Caatinga.</title>
        <authorList>
            <person name="Ferreira-Neto J.R.C."/>
            <person name="da Silva M.D."/>
            <person name="Binneck E."/>
            <person name="de Melo N.F."/>
            <person name="da Silva R.H."/>
            <person name="de Melo A.L.T.M."/>
            <person name="Pandolfi V."/>
            <person name="Bustamante F.O."/>
            <person name="Brasileiro-Vidal A.C."/>
            <person name="Benko-Iseppon A.M."/>
        </authorList>
    </citation>
    <scope>NUCLEOTIDE SEQUENCE [LARGE SCALE GENOMIC DNA]</scope>
    <source>
        <tissue evidence="2">Leaves</tissue>
    </source>
</reference>
<sequence>MEKTRANFTTQGAAIKNLEVKVGKFVEKLTNIPINTFLINNTRKEYKTIILRNVNMDEKITQNDDKIGEALEDKKQEEYSAISPQAPQVKVYVTRRPKVERKSPREAKKNKESKENGQKAKKPKSALTARPHPLHGAPTPSFLDEEVFRWWRGRTTQMAHPHHPIS</sequence>
<name>A0ABU6XMW1_9FABA</name>
<feature type="compositionally biased region" description="Basic and acidic residues" evidence="1">
    <location>
        <begin position="100"/>
        <end position="118"/>
    </location>
</feature>
<organism evidence="2 3">
    <name type="scientific">Stylosanthes scabra</name>
    <dbReference type="NCBI Taxonomy" id="79078"/>
    <lineage>
        <taxon>Eukaryota</taxon>
        <taxon>Viridiplantae</taxon>
        <taxon>Streptophyta</taxon>
        <taxon>Embryophyta</taxon>
        <taxon>Tracheophyta</taxon>
        <taxon>Spermatophyta</taxon>
        <taxon>Magnoliopsida</taxon>
        <taxon>eudicotyledons</taxon>
        <taxon>Gunneridae</taxon>
        <taxon>Pentapetalae</taxon>
        <taxon>rosids</taxon>
        <taxon>fabids</taxon>
        <taxon>Fabales</taxon>
        <taxon>Fabaceae</taxon>
        <taxon>Papilionoideae</taxon>
        <taxon>50 kb inversion clade</taxon>
        <taxon>dalbergioids sensu lato</taxon>
        <taxon>Dalbergieae</taxon>
        <taxon>Pterocarpus clade</taxon>
        <taxon>Stylosanthes</taxon>
    </lineage>
</organism>
<dbReference type="EMBL" id="JASCZI010212150">
    <property type="protein sequence ID" value="MED6198536.1"/>
    <property type="molecule type" value="Genomic_DNA"/>
</dbReference>
<comment type="caution">
    <text evidence="2">The sequence shown here is derived from an EMBL/GenBank/DDBJ whole genome shotgun (WGS) entry which is preliminary data.</text>
</comment>
<gene>
    <name evidence="2" type="ORF">PIB30_067341</name>
</gene>
<evidence type="ECO:0000313" key="3">
    <source>
        <dbReference type="Proteomes" id="UP001341840"/>
    </source>
</evidence>
<accession>A0ABU6XMW1</accession>
<feature type="region of interest" description="Disordered" evidence="1">
    <location>
        <begin position="71"/>
        <end position="141"/>
    </location>
</feature>
<proteinExistence type="predicted"/>
<evidence type="ECO:0000313" key="2">
    <source>
        <dbReference type="EMBL" id="MED6198536.1"/>
    </source>
</evidence>
<keyword evidence="3" id="KW-1185">Reference proteome</keyword>
<dbReference type="Proteomes" id="UP001341840">
    <property type="component" value="Unassembled WGS sequence"/>
</dbReference>